<evidence type="ECO:0000313" key="2">
    <source>
        <dbReference type="Proteomes" id="UP000004367"/>
    </source>
</evidence>
<dbReference type="AlphaFoldDB" id="H5UQJ3"/>
<sequence length="143" mass="15243">MIVLDLRMPIPPAVPVVASPSPGATATNTGKAKEDPRLQWGGHVAYAGGVGFSVLDRALIRAVTGENVEILHPNDLSAFALQILADRHNGRLPAGREVDLDYLSRTHRRLLGLGEANPFAGALLKRAMAFVESRASGRIDIAM</sequence>
<dbReference type="STRING" id="1089455.MOPEL_032_00430"/>
<dbReference type="EMBL" id="BAFE01000030">
    <property type="protein sequence ID" value="GAB48001.1"/>
    <property type="molecule type" value="Genomic_DNA"/>
</dbReference>
<keyword evidence="2" id="KW-1185">Reference proteome</keyword>
<dbReference type="OrthoDB" id="9911174at2"/>
<accession>H5UQJ3</accession>
<evidence type="ECO:0000313" key="1">
    <source>
        <dbReference type="EMBL" id="GAB48001.1"/>
    </source>
</evidence>
<protein>
    <submittedName>
        <fullName evidence="1">Uncharacterized protein</fullName>
    </submittedName>
</protein>
<dbReference type="RefSeq" id="WP_009481899.1">
    <property type="nucleotide sequence ID" value="NZ_BAFE01000030.1"/>
</dbReference>
<proteinExistence type="predicted"/>
<dbReference type="Proteomes" id="UP000004367">
    <property type="component" value="Unassembled WGS sequence"/>
</dbReference>
<reference evidence="1 2" key="1">
    <citation type="submission" date="2012-02" db="EMBL/GenBank/DDBJ databases">
        <title>Whole genome shotgun sequence of Mobilicoccus pelagius NBRC 104925.</title>
        <authorList>
            <person name="Yoshida Y."/>
            <person name="Hosoyama A."/>
            <person name="Tsuchikane K."/>
            <person name="Katsumata H."/>
            <person name="Yamazaki S."/>
            <person name="Fujita N."/>
        </authorList>
    </citation>
    <scope>NUCLEOTIDE SEQUENCE [LARGE SCALE GENOMIC DNA]</scope>
    <source>
        <strain evidence="1 2">NBRC 104925</strain>
    </source>
</reference>
<dbReference type="eggNOG" id="ENOG5031QR3">
    <property type="taxonomic scope" value="Bacteria"/>
</dbReference>
<gene>
    <name evidence="1" type="ORF">MOPEL_032_00430</name>
</gene>
<comment type="caution">
    <text evidence="1">The sequence shown here is derived from an EMBL/GenBank/DDBJ whole genome shotgun (WGS) entry which is preliminary data.</text>
</comment>
<name>H5UQJ3_9MICO</name>
<organism evidence="1 2">
    <name type="scientific">Mobilicoccus pelagius NBRC 104925</name>
    <dbReference type="NCBI Taxonomy" id="1089455"/>
    <lineage>
        <taxon>Bacteria</taxon>
        <taxon>Bacillati</taxon>
        <taxon>Actinomycetota</taxon>
        <taxon>Actinomycetes</taxon>
        <taxon>Micrococcales</taxon>
        <taxon>Dermatophilaceae</taxon>
        <taxon>Mobilicoccus</taxon>
    </lineage>
</organism>